<dbReference type="KEGG" id="pchm:VFPPC_15073"/>
<dbReference type="Proteomes" id="UP000078397">
    <property type="component" value="Unassembled WGS sequence"/>
</dbReference>
<accession>A0A179G2R0</accession>
<evidence type="ECO:0000313" key="1">
    <source>
        <dbReference type="EMBL" id="OAQ72152.1"/>
    </source>
</evidence>
<dbReference type="EMBL" id="LSBJ02000001">
    <property type="protein sequence ID" value="OAQ72152.1"/>
    <property type="molecule type" value="Genomic_DNA"/>
</dbReference>
<proteinExistence type="predicted"/>
<comment type="caution">
    <text evidence="1">The sequence shown here is derived from an EMBL/GenBank/DDBJ whole genome shotgun (WGS) entry which is preliminary data.</text>
</comment>
<dbReference type="GeneID" id="28856820"/>
<reference evidence="1 2" key="1">
    <citation type="journal article" date="2016" name="PLoS Pathog.">
        <title>Biosynthesis of antibiotic leucinostatins in bio-control fungus Purpureocillium lilacinum and their inhibition on phytophthora revealed by genome mining.</title>
        <authorList>
            <person name="Wang G."/>
            <person name="Liu Z."/>
            <person name="Lin R."/>
            <person name="Li E."/>
            <person name="Mao Z."/>
            <person name="Ling J."/>
            <person name="Yang Y."/>
            <person name="Yin W.B."/>
            <person name="Xie B."/>
        </authorList>
    </citation>
    <scope>NUCLEOTIDE SEQUENCE [LARGE SCALE GENOMIC DNA]</scope>
    <source>
        <strain evidence="1">170</strain>
    </source>
</reference>
<sequence length="73" mass="8333">MAFINCLNQCSKMANRQKLQPTGPMAAKEMWSCTCGQRFKATHFNLHRQADRVIGRRVRNLPYGGLHFIPLTA</sequence>
<name>A0A179G2R0_METCM</name>
<keyword evidence="2" id="KW-1185">Reference proteome</keyword>
<organism evidence="1 2">
    <name type="scientific">Pochonia chlamydosporia 170</name>
    <dbReference type="NCBI Taxonomy" id="1380566"/>
    <lineage>
        <taxon>Eukaryota</taxon>
        <taxon>Fungi</taxon>
        <taxon>Dikarya</taxon>
        <taxon>Ascomycota</taxon>
        <taxon>Pezizomycotina</taxon>
        <taxon>Sordariomycetes</taxon>
        <taxon>Hypocreomycetidae</taxon>
        <taxon>Hypocreales</taxon>
        <taxon>Clavicipitaceae</taxon>
        <taxon>Pochonia</taxon>
    </lineage>
</organism>
<dbReference type="RefSeq" id="XP_018148235.1">
    <property type="nucleotide sequence ID" value="XM_018292826.1"/>
</dbReference>
<dbReference type="AlphaFoldDB" id="A0A179G2R0"/>
<gene>
    <name evidence="1" type="ORF">VFPPC_15073</name>
</gene>
<protein>
    <submittedName>
        <fullName evidence="1">Uncharacterized protein</fullName>
    </submittedName>
</protein>
<evidence type="ECO:0000313" key="2">
    <source>
        <dbReference type="Proteomes" id="UP000078397"/>
    </source>
</evidence>